<dbReference type="CDD" id="cd09106">
    <property type="entry name" value="PLDc_vPLD3_4_5_like_1"/>
    <property type="match status" value="1"/>
</dbReference>
<dbReference type="Pfam" id="PF13918">
    <property type="entry name" value="PLDc_3"/>
    <property type="match status" value="1"/>
</dbReference>
<name>A0AA85JXY0_TRIRE</name>
<accession>A0AA85JXY0</accession>
<dbReference type="AlphaFoldDB" id="A0AA85JXY0"/>
<protein>
    <recommendedName>
        <fullName evidence="2">PLD phosphodiesterase domain-containing protein</fullName>
    </recommendedName>
</protein>
<dbReference type="WBParaSite" id="TREG1_49010.1">
    <property type="protein sequence ID" value="TREG1_49010.1"/>
    <property type="gene ID" value="TREG1_49010"/>
</dbReference>
<dbReference type="GO" id="GO:0003824">
    <property type="term" value="F:catalytic activity"/>
    <property type="evidence" value="ECO:0007669"/>
    <property type="project" value="InterPro"/>
</dbReference>
<dbReference type="CDD" id="cd09107">
    <property type="entry name" value="PLDc_vPLD3_4_5_like_2"/>
    <property type="match status" value="1"/>
</dbReference>
<evidence type="ECO:0000259" key="2">
    <source>
        <dbReference type="PROSITE" id="PS50035"/>
    </source>
</evidence>
<evidence type="ECO:0000256" key="1">
    <source>
        <dbReference type="ARBA" id="ARBA00008664"/>
    </source>
</evidence>
<dbReference type="Gene3D" id="3.30.870.10">
    <property type="entry name" value="Endonuclease Chain A"/>
    <property type="match status" value="2"/>
</dbReference>
<dbReference type="Proteomes" id="UP000050795">
    <property type="component" value="Unassembled WGS sequence"/>
</dbReference>
<feature type="domain" description="PLD phosphodiesterase" evidence="2">
    <location>
        <begin position="411"/>
        <end position="437"/>
    </location>
</feature>
<comment type="similarity">
    <text evidence="1">Belongs to the phospholipase D family.</text>
</comment>
<proteinExistence type="inferred from homology"/>
<dbReference type="PANTHER" id="PTHR10185:SF17">
    <property type="entry name" value="GM01519P-RELATED"/>
    <property type="match status" value="1"/>
</dbReference>
<sequence length="495" mass="56623">MVQLAAWLGYFTGYLNTYQIIVNADLTKMNIYWTFNTFVLLCVLHNCASNGIFHQWSESSQTLELNKSSEELLTTPNSCQVILVESIPENLTFSSGSPKFLSTFFAWKMLIDSARENISIASFYWSLFPDSSSNYSASDKGFTILQKLKDRNKHINLKIVNSGVKVNNTDLQTLSQSGAEVEWLDVKRLVGKGILHTKLWSVDSLHGYVGSANMDWRSLTEVKELGILILNCPDLISDLEKIWKVYSLLSGTNTSIPSKWPEELHTKYNSTNPLVTEINGMQSQVYFSSSPLLFNPPGRNNDLDALLSIINKAEKFVYISVMNYLPEIQLYHQDGKILSEFWPVIDDALRKAALDRSVEIRLLISQWAHTSPYMNKYLQSLKALNGIRKAVVRVRHFIVPSYTEAQKKIPFARVNHNKYMVTDKASFIGTSNWSGDYFLYTAGVSFIYEESNQTSCERIKPEQCEDFCIPKPISIRQQVENIFRRDWNSEFAYEI</sequence>
<feature type="domain" description="PLD phosphodiesterase" evidence="2">
    <location>
        <begin position="191"/>
        <end position="218"/>
    </location>
</feature>
<dbReference type="InterPro" id="IPR050874">
    <property type="entry name" value="Diverse_PLD-related"/>
</dbReference>
<evidence type="ECO:0000313" key="4">
    <source>
        <dbReference type="WBParaSite" id="TREG1_49010.1"/>
    </source>
</evidence>
<dbReference type="PANTHER" id="PTHR10185">
    <property type="entry name" value="PHOSPHOLIPASE D - RELATED"/>
    <property type="match status" value="1"/>
</dbReference>
<reference evidence="4" key="2">
    <citation type="submission" date="2023-11" db="UniProtKB">
        <authorList>
            <consortium name="WormBaseParasite"/>
        </authorList>
    </citation>
    <scope>IDENTIFICATION</scope>
</reference>
<dbReference type="InterPro" id="IPR032803">
    <property type="entry name" value="PLDc_3"/>
</dbReference>
<dbReference type="PROSITE" id="PS50035">
    <property type="entry name" value="PLD"/>
    <property type="match status" value="2"/>
</dbReference>
<dbReference type="SMART" id="SM00155">
    <property type="entry name" value="PLDc"/>
    <property type="match status" value="2"/>
</dbReference>
<organism evidence="3 4">
    <name type="scientific">Trichobilharzia regenti</name>
    <name type="common">Nasal bird schistosome</name>
    <dbReference type="NCBI Taxonomy" id="157069"/>
    <lineage>
        <taxon>Eukaryota</taxon>
        <taxon>Metazoa</taxon>
        <taxon>Spiralia</taxon>
        <taxon>Lophotrochozoa</taxon>
        <taxon>Platyhelminthes</taxon>
        <taxon>Trematoda</taxon>
        <taxon>Digenea</taxon>
        <taxon>Strigeidida</taxon>
        <taxon>Schistosomatoidea</taxon>
        <taxon>Schistosomatidae</taxon>
        <taxon>Trichobilharzia</taxon>
    </lineage>
</organism>
<keyword evidence="3" id="KW-1185">Reference proteome</keyword>
<evidence type="ECO:0000313" key="3">
    <source>
        <dbReference type="Proteomes" id="UP000050795"/>
    </source>
</evidence>
<reference evidence="3" key="1">
    <citation type="submission" date="2022-06" db="EMBL/GenBank/DDBJ databases">
        <authorList>
            <person name="Berger JAMES D."/>
            <person name="Berger JAMES D."/>
        </authorList>
    </citation>
    <scope>NUCLEOTIDE SEQUENCE [LARGE SCALE GENOMIC DNA]</scope>
</reference>
<dbReference type="InterPro" id="IPR001736">
    <property type="entry name" value="PLipase_D/transphosphatidylase"/>
</dbReference>
<dbReference type="SUPFAM" id="SSF56024">
    <property type="entry name" value="Phospholipase D/nuclease"/>
    <property type="match status" value="2"/>
</dbReference>